<sequence>MLYSGWFAHQSLPVHHPVVNPVYGIGVRVAVDDDSTALYPVPPSTVVCFVAVVPLTDFWMVIQVPLVQVVYRWLVSSWCRATLQPYRNYVKSIAVVVPLAALSI</sequence>
<name>A0A146KZS1_LYGHE</name>
<accession>A0A146KZS1</accession>
<dbReference type="EMBL" id="GDHC01006058">
    <property type="protein sequence ID" value="JAQ12571.1"/>
    <property type="molecule type" value="Transcribed_RNA"/>
</dbReference>
<protein>
    <submittedName>
        <fullName evidence="1">Uncharacterized protein</fullName>
    </submittedName>
</protein>
<evidence type="ECO:0000313" key="1">
    <source>
        <dbReference type="EMBL" id="JAQ01853.1"/>
    </source>
</evidence>
<evidence type="ECO:0000313" key="2">
    <source>
        <dbReference type="EMBL" id="JAQ12571.1"/>
    </source>
</evidence>
<evidence type="ECO:0000313" key="3">
    <source>
        <dbReference type="EMBL" id="JAQ17301.1"/>
    </source>
</evidence>
<dbReference type="AlphaFoldDB" id="A0A146KZS1"/>
<organism evidence="1">
    <name type="scientific">Lygus hesperus</name>
    <name type="common">Western plant bug</name>
    <dbReference type="NCBI Taxonomy" id="30085"/>
    <lineage>
        <taxon>Eukaryota</taxon>
        <taxon>Metazoa</taxon>
        <taxon>Ecdysozoa</taxon>
        <taxon>Arthropoda</taxon>
        <taxon>Hexapoda</taxon>
        <taxon>Insecta</taxon>
        <taxon>Pterygota</taxon>
        <taxon>Neoptera</taxon>
        <taxon>Paraneoptera</taxon>
        <taxon>Hemiptera</taxon>
        <taxon>Heteroptera</taxon>
        <taxon>Panheteroptera</taxon>
        <taxon>Cimicomorpha</taxon>
        <taxon>Miridae</taxon>
        <taxon>Mirini</taxon>
        <taxon>Lygus</taxon>
    </lineage>
</organism>
<reference evidence="1" key="1">
    <citation type="journal article" date="2016" name="Gigascience">
        <title>De novo construction of an expanded transcriptome assembly for the western tarnished plant bug, Lygus hesperus.</title>
        <authorList>
            <person name="Tassone E.E."/>
            <person name="Geib S.M."/>
            <person name="Hall B."/>
            <person name="Fabrick J.A."/>
            <person name="Brent C.S."/>
            <person name="Hull J.J."/>
        </authorList>
    </citation>
    <scope>NUCLEOTIDE SEQUENCE</scope>
</reference>
<proteinExistence type="predicted"/>
<dbReference type="EMBL" id="GDHC01016776">
    <property type="protein sequence ID" value="JAQ01853.1"/>
    <property type="molecule type" value="Transcribed_RNA"/>
</dbReference>
<gene>
    <name evidence="1" type="ORF">g.11318</name>
    <name evidence="3" type="ORF">g.11320</name>
    <name evidence="2" type="ORF">g.11322</name>
</gene>
<dbReference type="EMBL" id="GDHC01001328">
    <property type="protein sequence ID" value="JAQ17301.1"/>
    <property type="molecule type" value="Transcribed_RNA"/>
</dbReference>